<evidence type="ECO:0008006" key="5">
    <source>
        <dbReference type="Google" id="ProtNLM"/>
    </source>
</evidence>
<dbReference type="Proteomes" id="UP000722791">
    <property type="component" value="Unassembled WGS sequence"/>
</dbReference>
<organism evidence="2 4">
    <name type="scientific">Volvox reticuliferus</name>
    <dbReference type="NCBI Taxonomy" id="1737510"/>
    <lineage>
        <taxon>Eukaryota</taxon>
        <taxon>Viridiplantae</taxon>
        <taxon>Chlorophyta</taxon>
        <taxon>core chlorophytes</taxon>
        <taxon>Chlorophyceae</taxon>
        <taxon>CS clade</taxon>
        <taxon>Chlamydomonadales</taxon>
        <taxon>Volvocaceae</taxon>
        <taxon>Volvox</taxon>
    </lineage>
</organism>
<sequence>VLNHVTIPCFYFRFVHPVPMSSSADIDGHSPSLLLLDSFCLFHVSQFLSTPRDLISLQCTCKTLHVLLQASGIWARIVKLRYGGFQLRPAPPVAKAEGSSAPAATEPSGLPNNKDLCRLLEKSTQNLHPVRFVAVYTDGGVDAGAVHYWADHAFIPNSWAPFCARFSDNVNLLAILKTGHDGTQELTHRQMMIGCLKWVLPLLQQNIIPGHPERHSFGSIELEKAAILLSSWRTPRLEAVFCQMATRAVAGDAVGLSMLRGLPAPMELRNAALEQRPVDPYKVSEEQRQTARMLGQRIQTNTWYDRAYRLKFFPAPQPQEQRHRAAAATAGQERDLGRGGLHPNLQAAGAGSGLGRRNEAALWNRPYVLDEVAMQSDLMTPEAASRVAIIHGFAVSREGRLSCPVQSGALIAGLLPQDWPRGALEATGAAAPLHPDGTHPMSSYDAMMRAVLDQPSVISLNDKLDAESVFAACASGQLPPWVRHVVMDHAEYIELLPLHLIEAVVVRGHSSEIGSAADGVSGEISCGAQAAACSSTPRNGGLPAFHPVLWFRFTDHSEYSRRRLPRPTVALLGQIAKLFRDAADLLAPAADELLDVLRMEAKVWVKALLCNRDASAVPSPAGLRDAGAAQAPDGVGTSTGFSAAGVGRELGSSSSASIPVPGRRISIPLVSRQSPQPESFKLALHRAIRLVDGLNSLGTAAYALTQEVHEVGGLPPLDSEVLDLLQQASAMRASLVSVGRQLAPLEGPSWGAHMHEVLTLRRVNEEEGGLEEEGLEQEEEDNEEEAEDETVEDSNEDSEVEVGSRHRSDSSSMRTTSGLATGLGSAEARAGEGELRPAAERGSGRDCCLKETISLEGTRLKDALECGVLGPEGRQARLALAAALRQQVAAAEAAMLVQNSRPNTVERRNEELLQRLPVAVAPLSQPPAGATAAASPPGRNDGLSDNGLNGGVVLEPPAPAGWAAERLFDPELQHDVDSGRVVSPEANVDGHRVVHMAGRLLFPVAANAVVFKAIRPENLVEMVGWDDNEQPNVDVQYVALQGRVVRLPPGVQAGV</sequence>
<feature type="region of interest" description="Disordered" evidence="1">
    <location>
        <begin position="923"/>
        <end position="948"/>
    </location>
</feature>
<dbReference type="SUPFAM" id="SSF81383">
    <property type="entry name" value="F-box domain"/>
    <property type="match status" value="1"/>
</dbReference>
<dbReference type="EMBL" id="BNCQ01000005">
    <property type="protein sequence ID" value="GIL97977.1"/>
    <property type="molecule type" value="Genomic_DNA"/>
</dbReference>
<evidence type="ECO:0000313" key="3">
    <source>
        <dbReference type="EMBL" id="GIL97977.1"/>
    </source>
</evidence>
<dbReference type="EMBL" id="BNCP01000002">
    <property type="protein sequence ID" value="GIL70250.1"/>
    <property type="molecule type" value="Genomic_DNA"/>
</dbReference>
<protein>
    <recommendedName>
        <fullName evidence="5">F-box domain-containing protein</fullName>
    </recommendedName>
</protein>
<proteinExistence type="predicted"/>
<feature type="compositionally biased region" description="Low complexity" evidence="1">
    <location>
        <begin position="926"/>
        <end position="948"/>
    </location>
</feature>
<feature type="compositionally biased region" description="Polar residues" evidence="1">
    <location>
        <begin position="810"/>
        <end position="819"/>
    </location>
</feature>
<evidence type="ECO:0000313" key="4">
    <source>
        <dbReference type="Proteomes" id="UP000747110"/>
    </source>
</evidence>
<feature type="compositionally biased region" description="Basic and acidic residues" evidence="1">
    <location>
        <begin position="829"/>
        <end position="844"/>
    </location>
</feature>
<name>A0A8J4FFR4_9CHLO</name>
<evidence type="ECO:0000313" key="2">
    <source>
        <dbReference type="EMBL" id="GIL70250.1"/>
    </source>
</evidence>
<dbReference type="Proteomes" id="UP000747110">
    <property type="component" value="Unassembled WGS sequence"/>
</dbReference>
<feature type="non-terminal residue" evidence="2">
    <location>
        <position position="1"/>
    </location>
</feature>
<dbReference type="InterPro" id="IPR036047">
    <property type="entry name" value="F-box-like_dom_sf"/>
</dbReference>
<feature type="compositionally biased region" description="Acidic residues" evidence="1">
    <location>
        <begin position="766"/>
        <end position="800"/>
    </location>
</feature>
<reference evidence="2" key="1">
    <citation type="journal article" date="2021" name="Proc. Natl. Acad. Sci. U.S.A.">
        <title>Three genomes in the algal genus Volvox reveal the fate of a haploid sex-determining region after a transition to homothallism.</title>
        <authorList>
            <person name="Yamamoto K."/>
            <person name="Hamaji T."/>
            <person name="Kawai-Toyooka H."/>
            <person name="Matsuzaki R."/>
            <person name="Takahashi F."/>
            <person name="Nishimura Y."/>
            <person name="Kawachi M."/>
            <person name="Noguchi H."/>
            <person name="Minakuchi Y."/>
            <person name="Umen J.G."/>
            <person name="Toyoda A."/>
            <person name="Nozaki H."/>
        </authorList>
    </citation>
    <scope>NUCLEOTIDE SEQUENCE</scope>
    <source>
        <strain evidence="3">NIES-3785</strain>
        <strain evidence="2">NIES-3786</strain>
    </source>
</reference>
<accession>A0A8J4FFR4</accession>
<feature type="region of interest" description="Disordered" evidence="1">
    <location>
        <begin position="317"/>
        <end position="339"/>
    </location>
</feature>
<comment type="caution">
    <text evidence="2">The sequence shown here is derived from an EMBL/GenBank/DDBJ whole genome shotgun (WGS) entry which is preliminary data.</text>
</comment>
<feature type="region of interest" description="Disordered" evidence="1">
    <location>
        <begin position="765"/>
        <end position="844"/>
    </location>
</feature>
<keyword evidence="4" id="KW-1185">Reference proteome</keyword>
<evidence type="ECO:0000256" key="1">
    <source>
        <dbReference type="SAM" id="MobiDB-lite"/>
    </source>
</evidence>
<gene>
    <name evidence="2" type="ORF">Vretifemale_1087</name>
    <name evidence="3" type="ORF">Vretimale_3525</name>
</gene>
<dbReference type="OrthoDB" id="549141at2759"/>
<dbReference type="AlphaFoldDB" id="A0A8J4FFR4"/>
<dbReference type="CDD" id="cd09917">
    <property type="entry name" value="F-box_SF"/>
    <property type="match status" value="1"/>
</dbReference>